<sequence>MKKPPQAAIQPGIDFDKRSWAAPLLPVGWEMFPHAYHHHAYGAHGMASAARLRTPFITLGEQIDGKQQAADARFAIEFLAA</sequence>
<dbReference type="AlphaFoldDB" id="A0A0P0YWH1"/>
<reference evidence="1" key="1">
    <citation type="journal article" date="2015" name="Proc. Natl. Acad. Sci. U.S.A.">
        <title>Bacterial clade with the ribosomal RNA operon on a small plasmid rather than the chromosome.</title>
        <authorList>
            <person name="Anda M."/>
            <person name="Ohtsubo Y."/>
            <person name="Okubo T."/>
            <person name="Sugawara M."/>
            <person name="Nagata Y."/>
            <person name="Tsuda M."/>
            <person name="Minamisawa K."/>
            <person name="Mitsui H."/>
        </authorList>
    </citation>
    <scope>NUCLEOTIDE SEQUENCE</scope>
    <source>
        <strain evidence="1">DSM 21988</strain>
    </source>
</reference>
<dbReference type="EMBL" id="LC066370">
    <property type="protein sequence ID" value="BAT25890.1"/>
    <property type="molecule type" value="Genomic_DNA"/>
</dbReference>
<protein>
    <submittedName>
        <fullName evidence="1">DnaJ-domain-containing protein</fullName>
    </submittedName>
</protein>
<organism evidence="1">
    <name type="scientific">Aureimonas altamirensis</name>
    <dbReference type="NCBI Taxonomy" id="370622"/>
    <lineage>
        <taxon>Bacteria</taxon>
        <taxon>Pseudomonadati</taxon>
        <taxon>Pseudomonadota</taxon>
        <taxon>Alphaproteobacteria</taxon>
        <taxon>Hyphomicrobiales</taxon>
        <taxon>Aurantimonadaceae</taxon>
        <taxon>Aureimonas</taxon>
    </lineage>
</organism>
<accession>A0A0P0YWH1</accession>
<name>A0A0P0YWH1_9HYPH</name>
<proteinExistence type="predicted"/>
<evidence type="ECO:0000313" key="1">
    <source>
        <dbReference type="EMBL" id="BAT25890.1"/>
    </source>
</evidence>